<comment type="caution">
    <text evidence="2">The sequence shown here is derived from an EMBL/GenBank/DDBJ whole genome shotgun (WGS) entry which is preliminary data.</text>
</comment>
<feature type="non-terminal residue" evidence="2">
    <location>
        <position position="1"/>
    </location>
</feature>
<accession>A0A9N9I6R1</accession>
<dbReference type="AlphaFoldDB" id="A0A9N9I6R1"/>
<sequence length="265" mass="30333">TKQTFNDSKLNDDALISATRIRLWEDYFAFTTLPISMPFIISVLGYFAVSNNRRSLWSAADNKDLAADALASLKVSWNRYLFEIVLPKALAKILRELPLKIPNIRSDDIYNVVENPNVEDRVFKGPPFIMNRCISTSLDTIKALKDSRHKDFLKNFSPAIIRTINEYNDVIFIVGSEKEQIGASRYVLSASKEVKIIELKDVRPEACRVFHQWLYGKSFEEATKSPYITDIHGADAFKDKLEDTIISSHVNVHNDEHEISEETEM</sequence>
<evidence type="ECO:0000313" key="3">
    <source>
        <dbReference type="Proteomes" id="UP000789570"/>
    </source>
</evidence>
<evidence type="ECO:0000313" key="2">
    <source>
        <dbReference type="EMBL" id="CAG8721771.1"/>
    </source>
</evidence>
<gene>
    <name evidence="2" type="ORF">FCALED_LOCUS14421</name>
</gene>
<name>A0A9N9I6R1_9GLOM</name>
<keyword evidence="3" id="KW-1185">Reference proteome</keyword>
<feature type="non-terminal residue" evidence="2">
    <location>
        <position position="265"/>
    </location>
</feature>
<feature type="transmembrane region" description="Helical" evidence="1">
    <location>
        <begin position="27"/>
        <end position="49"/>
    </location>
</feature>
<dbReference type="Proteomes" id="UP000789570">
    <property type="component" value="Unassembled WGS sequence"/>
</dbReference>
<keyword evidence="1" id="KW-1133">Transmembrane helix</keyword>
<proteinExistence type="predicted"/>
<reference evidence="2" key="1">
    <citation type="submission" date="2021-06" db="EMBL/GenBank/DDBJ databases">
        <authorList>
            <person name="Kallberg Y."/>
            <person name="Tangrot J."/>
            <person name="Rosling A."/>
        </authorList>
    </citation>
    <scope>NUCLEOTIDE SEQUENCE</scope>
    <source>
        <strain evidence="2">UK204</strain>
    </source>
</reference>
<evidence type="ECO:0000256" key="1">
    <source>
        <dbReference type="SAM" id="Phobius"/>
    </source>
</evidence>
<protein>
    <submittedName>
        <fullName evidence="2">7938_t:CDS:1</fullName>
    </submittedName>
</protein>
<keyword evidence="1" id="KW-0472">Membrane</keyword>
<dbReference type="OrthoDB" id="2440856at2759"/>
<keyword evidence="1" id="KW-0812">Transmembrane</keyword>
<dbReference type="EMBL" id="CAJVPQ010010308">
    <property type="protein sequence ID" value="CAG8721771.1"/>
    <property type="molecule type" value="Genomic_DNA"/>
</dbReference>
<organism evidence="2 3">
    <name type="scientific">Funneliformis caledonium</name>
    <dbReference type="NCBI Taxonomy" id="1117310"/>
    <lineage>
        <taxon>Eukaryota</taxon>
        <taxon>Fungi</taxon>
        <taxon>Fungi incertae sedis</taxon>
        <taxon>Mucoromycota</taxon>
        <taxon>Glomeromycotina</taxon>
        <taxon>Glomeromycetes</taxon>
        <taxon>Glomerales</taxon>
        <taxon>Glomeraceae</taxon>
        <taxon>Funneliformis</taxon>
    </lineage>
</organism>